<proteinExistence type="predicted"/>
<keyword evidence="1" id="KW-0472">Membrane</keyword>
<feature type="transmembrane region" description="Helical" evidence="1">
    <location>
        <begin position="118"/>
        <end position="138"/>
    </location>
</feature>
<keyword evidence="3" id="KW-1185">Reference proteome</keyword>
<dbReference type="Proteomes" id="UP001291999">
    <property type="component" value="Unassembled WGS sequence"/>
</dbReference>
<protein>
    <recommendedName>
        <fullName evidence="4">DUF2269 family protein</fullName>
    </recommendedName>
</protein>
<evidence type="ECO:0000313" key="3">
    <source>
        <dbReference type="Proteomes" id="UP001291999"/>
    </source>
</evidence>
<evidence type="ECO:0000256" key="1">
    <source>
        <dbReference type="SAM" id="Phobius"/>
    </source>
</evidence>
<organism evidence="2 3">
    <name type="scientific">Nocardioides renjunii</name>
    <dbReference type="NCBI Taxonomy" id="3095075"/>
    <lineage>
        <taxon>Bacteria</taxon>
        <taxon>Bacillati</taxon>
        <taxon>Actinomycetota</taxon>
        <taxon>Actinomycetes</taxon>
        <taxon>Propionibacteriales</taxon>
        <taxon>Nocardioidaceae</taxon>
        <taxon>Nocardioides</taxon>
    </lineage>
</organism>
<keyword evidence="1" id="KW-1133">Transmembrane helix</keyword>
<keyword evidence="1" id="KW-0812">Transmembrane</keyword>
<dbReference type="EMBL" id="JAXQPW010000002">
    <property type="protein sequence ID" value="MDZ5662108.1"/>
    <property type="molecule type" value="Genomic_DNA"/>
</dbReference>
<evidence type="ECO:0008006" key="4">
    <source>
        <dbReference type="Google" id="ProtNLM"/>
    </source>
</evidence>
<name>A0ABU5KB79_9ACTN</name>
<evidence type="ECO:0000313" key="2">
    <source>
        <dbReference type="EMBL" id="MDZ5662108.1"/>
    </source>
</evidence>
<reference evidence="2 3" key="1">
    <citation type="submission" date="2023-11" db="EMBL/GenBank/DDBJ databases">
        <title>Novel species in genus Nocardioides.</title>
        <authorList>
            <person name="Zhou H."/>
        </authorList>
    </citation>
    <scope>NUCLEOTIDE SEQUENCE [LARGE SCALE GENOMIC DNA]</scope>
    <source>
        <strain evidence="2 3">S-58</strain>
    </source>
</reference>
<dbReference type="RefSeq" id="WP_322424237.1">
    <property type="nucleotide sequence ID" value="NZ_JAXQPW010000002.1"/>
</dbReference>
<feature type="transmembrane region" description="Helical" evidence="1">
    <location>
        <begin position="6"/>
        <end position="29"/>
    </location>
</feature>
<accession>A0ABU5KB79</accession>
<feature type="transmembrane region" description="Helical" evidence="1">
    <location>
        <begin position="41"/>
        <end position="62"/>
    </location>
</feature>
<comment type="caution">
    <text evidence="2">The sequence shown here is derived from an EMBL/GenBank/DDBJ whole genome shotgun (WGS) entry which is preliminary data.</text>
</comment>
<gene>
    <name evidence="2" type="ORF">SFC79_10070</name>
</gene>
<sequence length="140" mass="14269">MSTLVMMLLVVQVVGGAYLFGAISTAGASFSTARATRLPPLLVFGHAMLGLAAPTLWIGWMVTRADPMVWVTLGSLLLSIAGGLVMLSRTAGHSATLERPATDPADVAVVEKQIPKPVLAGHGLLAAVLVACVVAVGLGV</sequence>
<feature type="transmembrane region" description="Helical" evidence="1">
    <location>
        <begin position="68"/>
        <end position="87"/>
    </location>
</feature>